<proteinExistence type="predicted"/>
<keyword evidence="2" id="KW-1185">Reference proteome</keyword>
<protein>
    <submittedName>
        <fullName evidence="1">Uncharacterized protein</fullName>
    </submittedName>
</protein>
<dbReference type="AlphaFoldDB" id="A0AAD6LL19"/>
<accession>A0AAD6LL19</accession>
<dbReference type="EMBL" id="JAQIZT010000016">
    <property type="protein sequence ID" value="KAJ6969133.1"/>
    <property type="molecule type" value="Genomic_DNA"/>
</dbReference>
<name>A0AAD6LL19_9ROSI</name>
<evidence type="ECO:0000313" key="2">
    <source>
        <dbReference type="Proteomes" id="UP001164929"/>
    </source>
</evidence>
<comment type="caution">
    <text evidence="1">The sequence shown here is derived from an EMBL/GenBank/DDBJ whole genome shotgun (WGS) entry which is preliminary data.</text>
</comment>
<dbReference type="Proteomes" id="UP001164929">
    <property type="component" value="Chromosome 16"/>
</dbReference>
<gene>
    <name evidence="1" type="ORF">NC653_036944</name>
</gene>
<organism evidence="1 2">
    <name type="scientific">Populus alba x Populus x berolinensis</name>
    <dbReference type="NCBI Taxonomy" id="444605"/>
    <lineage>
        <taxon>Eukaryota</taxon>
        <taxon>Viridiplantae</taxon>
        <taxon>Streptophyta</taxon>
        <taxon>Embryophyta</taxon>
        <taxon>Tracheophyta</taxon>
        <taxon>Spermatophyta</taxon>
        <taxon>Magnoliopsida</taxon>
        <taxon>eudicotyledons</taxon>
        <taxon>Gunneridae</taxon>
        <taxon>Pentapetalae</taxon>
        <taxon>rosids</taxon>
        <taxon>fabids</taxon>
        <taxon>Malpighiales</taxon>
        <taxon>Salicaceae</taxon>
        <taxon>Saliceae</taxon>
        <taxon>Populus</taxon>
    </lineage>
</organism>
<evidence type="ECO:0000313" key="1">
    <source>
        <dbReference type="EMBL" id="KAJ6969133.1"/>
    </source>
</evidence>
<reference evidence="1 2" key="1">
    <citation type="journal article" date="2023" name="Mol. Ecol. Resour.">
        <title>Chromosome-level genome assembly of a triploid poplar Populus alba 'Berolinensis'.</title>
        <authorList>
            <person name="Chen S."/>
            <person name="Yu Y."/>
            <person name="Wang X."/>
            <person name="Wang S."/>
            <person name="Zhang T."/>
            <person name="Zhou Y."/>
            <person name="He R."/>
            <person name="Meng N."/>
            <person name="Wang Y."/>
            <person name="Liu W."/>
            <person name="Liu Z."/>
            <person name="Liu J."/>
            <person name="Guo Q."/>
            <person name="Huang H."/>
            <person name="Sederoff R.R."/>
            <person name="Wang G."/>
            <person name="Qu G."/>
            <person name="Chen S."/>
        </authorList>
    </citation>
    <scope>NUCLEOTIDE SEQUENCE [LARGE SCALE GENOMIC DNA]</scope>
    <source>
        <strain evidence="1">SC-2020</strain>
    </source>
</reference>
<sequence>MGMYLFRAGRRRWIHSILPAESWPLEQSNGISYLDHDETVTFQPDSECIADLHRYPPRLSKMAAAIAQQSSQRARSGCAQLRYRLSR</sequence>